<dbReference type="EMBL" id="HACM01000251">
    <property type="protein sequence ID" value="CRZ00693.1"/>
    <property type="molecule type" value="Transcribed_RNA"/>
</dbReference>
<name>A0A0H5QF77_9EUKA</name>
<dbReference type="Gene3D" id="1.10.472.80">
    <property type="entry name" value="Ypt/Rab-GAP domain of gyp1p, domain 3"/>
    <property type="match status" value="1"/>
</dbReference>
<dbReference type="AlphaFoldDB" id="A0A0H5QF77"/>
<protein>
    <submittedName>
        <fullName evidence="1">Uncharacterized protein</fullName>
    </submittedName>
</protein>
<reference evidence="1" key="1">
    <citation type="submission" date="2015-04" db="EMBL/GenBank/DDBJ databases">
        <title>The genome sequence of the plant pathogenic Rhizarian Plasmodiophora brassicae reveals insights in its biotrophic life cycle and the origin of chitin synthesis.</title>
        <authorList>
            <person name="Schwelm A."/>
            <person name="Fogelqvist J."/>
            <person name="Knaust A."/>
            <person name="Julke S."/>
            <person name="Lilja T."/>
            <person name="Dhandapani V."/>
            <person name="Bonilla-Rosso G."/>
            <person name="Karlsson M."/>
            <person name="Shevchenko A."/>
            <person name="Choi S.R."/>
            <person name="Kim H.G."/>
            <person name="Park J.Y."/>
            <person name="Lim Y.P."/>
            <person name="Ludwig-Muller J."/>
            <person name="Dixelius C."/>
        </authorList>
    </citation>
    <scope>NUCLEOTIDE SEQUENCE</scope>
    <source>
        <tissue evidence="1">Potato root galls</tissue>
    </source>
</reference>
<accession>A0A0H5QF77</accession>
<organism evidence="1">
    <name type="scientific">Spongospora subterranea</name>
    <dbReference type="NCBI Taxonomy" id="70186"/>
    <lineage>
        <taxon>Eukaryota</taxon>
        <taxon>Sar</taxon>
        <taxon>Rhizaria</taxon>
        <taxon>Endomyxa</taxon>
        <taxon>Phytomyxea</taxon>
        <taxon>Plasmodiophorida</taxon>
        <taxon>Plasmodiophoridae</taxon>
        <taxon>Spongospora</taxon>
    </lineage>
</organism>
<evidence type="ECO:0000313" key="1">
    <source>
        <dbReference type="EMBL" id="CRZ00693.1"/>
    </source>
</evidence>
<proteinExistence type="predicted"/>
<sequence>MERDTSWLDQCRQAILNTEEWQTISITIYQQLQNALAEDRAGFFSDLSPDEQLAYMGKIEERFVNLPSYPSFMKKLSGIVDQSIANVVDSSSDESSSSSRLQRILEYTSAAAASLLRSSSNSMATETFQRLKILKNIPLSSTLRRDVWRLCLSYPSIRSSFQEKFASSNGLLTEQELDIGSKCEAILIKSFPQLLGDHEFLSDMRTVLAFLDAESMPIHATAFYFIFPALFAYRRGPEKRSDALTDIVEHMAALERANYVLTLVDQQMFTTFVIRLDADLKAKDPELYKVIERVSIERRSVGSSASGKLSSYSAGIRSYAVVSGLEDALDELCQYNFIRVCSIPVMMYVWDQLILSRWEALPRLSVVFLVCLRKPLLKCTSALAFCQVISRLGPHLQLGSLQRSMTVLYSIQRPHSLFDGPGTIFSATAFPGNKVEGFNLSGLGKFDDEYEQHQSRIEDIMKLWKKRSRQLAYWVMFIRARSIIHATASPDKPIT</sequence>